<keyword evidence="2" id="KW-1185">Reference proteome</keyword>
<accession>A0AAV9ZCB0</accession>
<protein>
    <submittedName>
        <fullName evidence="1">Uncharacterized protein</fullName>
    </submittedName>
</protein>
<feature type="non-terminal residue" evidence="1">
    <location>
        <position position="1"/>
    </location>
</feature>
<dbReference type="Proteomes" id="UP001362999">
    <property type="component" value="Unassembled WGS sequence"/>
</dbReference>
<evidence type="ECO:0000313" key="1">
    <source>
        <dbReference type="EMBL" id="KAK6977335.1"/>
    </source>
</evidence>
<evidence type="ECO:0000313" key="2">
    <source>
        <dbReference type="Proteomes" id="UP001362999"/>
    </source>
</evidence>
<dbReference type="AlphaFoldDB" id="A0AAV9ZCB0"/>
<organism evidence="1 2">
    <name type="scientific">Favolaschia claudopus</name>
    <dbReference type="NCBI Taxonomy" id="2862362"/>
    <lineage>
        <taxon>Eukaryota</taxon>
        <taxon>Fungi</taxon>
        <taxon>Dikarya</taxon>
        <taxon>Basidiomycota</taxon>
        <taxon>Agaricomycotina</taxon>
        <taxon>Agaricomycetes</taxon>
        <taxon>Agaricomycetidae</taxon>
        <taxon>Agaricales</taxon>
        <taxon>Marasmiineae</taxon>
        <taxon>Mycenaceae</taxon>
        <taxon>Favolaschia</taxon>
    </lineage>
</organism>
<name>A0AAV9ZCB0_9AGAR</name>
<gene>
    <name evidence="1" type="ORF">R3P38DRAFT_3125370</name>
</gene>
<reference evidence="1 2" key="1">
    <citation type="journal article" date="2024" name="J Genomics">
        <title>Draft genome sequencing and assembly of Favolaschia claudopus CIRM-BRFM 2984 isolated from oak limbs.</title>
        <authorList>
            <person name="Navarro D."/>
            <person name="Drula E."/>
            <person name="Chaduli D."/>
            <person name="Cazenave R."/>
            <person name="Ahrendt S."/>
            <person name="Wang J."/>
            <person name="Lipzen A."/>
            <person name="Daum C."/>
            <person name="Barry K."/>
            <person name="Grigoriev I.V."/>
            <person name="Favel A."/>
            <person name="Rosso M.N."/>
            <person name="Martin F."/>
        </authorList>
    </citation>
    <scope>NUCLEOTIDE SEQUENCE [LARGE SCALE GENOMIC DNA]</scope>
    <source>
        <strain evidence="1 2">CIRM-BRFM 2984</strain>
    </source>
</reference>
<sequence length="69" mass="7200">FLSGNLVSDSFRSAVHIGEVPCARNSLLAGIASGAAMHPDPIGIRGVLSPSLIGPPVFLNPTTEHRDYC</sequence>
<comment type="caution">
    <text evidence="1">The sequence shown here is derived from an EMBL/GenBank/DDBJ whole genome shotgun (WGS) entry which is preliminary data.</text>
</comment>
<dbReference type="EMBL" id="JAWWNJ010000170">
    <property type="protein sequence ID" value="KAK6977335.1"/>
    <property type="molecule type" value="Genomic_DNA"/>
</dbReference>
<proteinExistence type="predicted"/>